<gene>
    <name evidence="12" type="ORF">RI543_000762</name>
</gene>
<dbReference type="PANTHER" id="PTHR46356">
    <property type="entry name" value="MITOCHONDRIAL 2-OXODICARBOXYLATE CARRIER"/>
    <property type="match status" value="1"/>
</dbReference>
<dbReference type="Proteomes" id="UP001306508">
    <property type="component" value="Unassembled WGS sequence"/>
</dbReference>
<name>A0AAN7WJN1_9SACH</name>
<dbReference type="InterPro" id="IPR051752">
    <property type="entry name" value="Mito_2-oxodicarb_carrier"/>
</dbReference>
<keyword evidence="4 10" id="KW-0812">Transmembrane</keyword>
<evidence type="ECO:0000256" key="10">
    <source>
        <dbReference type="PROSITE-ProRule" id="PRU00282"/>
    </source>
</evidence>
<organism evidence="12 13">
    <name type="scientific">Arxiozyma heterogenica</name>
    <dbReference type="NCBI Taxonomy" id="278026"/>
    <lineage>
        <taxon>Eukaryota</taxon>
        <taxon>Fungi</taxon>
        <taxon>Dikarya</taxon>
        <taxon>Ascomycota</taxon>
        <taxon>Saccharomycotina</taxon>
        <taxon>Saccharomycetes</taxon>
        <taxon>Saccharomycetales</taxon>
        <taxon>Saccharomycetaceae</taxon>
        <taxon>Arxiozyma</taxon>
    </lineage>
</organism>
<evidence type="ECO:0000256" key="2">
    <source>
        <dbReference type="ARBA" id="ARBA00006375"/>
    </source>
</evidence>
<evidence type="ECO:0000256" key="3">
    <source>
        <dbReference type="ARBA" id="ARBA00022448"/>
    </source>
</evidence>
<dbReference type="InterPro" id="IPR018108">
    <property type="entry name" value="MCP_transmembrane"/>
</dbReference>
<evidence type="ECO:0000256" key="4">
    <source>
        <dbReference type="ARBA" id="ARBA00022692"/>
    </source>
</evidence>
<dbReference type="InterPro" id="IPR023395">
    <property type="entry name" value="MCP_dom_sf"/>
</dbReference>
<comment type="caution">
    <text evidence="12">The sequence shown here is derived from an EMBL/GenBank/DDBJ whole genome shotgun (WGS) entry which is preliminary data.</text>
</comment>
<keyword evidence="5" id="KW-0677">Repeat</keyword>
<feature type="repeat" description="Solcar" evidence="10">
    <location>
        <begin position="79"/>
        <end position="167"/>
    </location>
</feature>
<evidence type="ECO:0000313" key="12">
    <source>
        <dbReference type="EMBL" id="KAK5781580.1"/>
    </source>
</evidence>
<keyword evidence="13" id="KW-1185">Reference proteome</keyword>
<comment type="subcellular location">
    <subcellularLocation>
        <location evidence="1">Mitochondrion inner membrane</location>
        <topology evidence="1">Multi-pass membrane protein</topology>
    </subcellularLocation>
</comment>
<evidence type="ECO:0000256" key="9">
    <source>
        <dbReference type="ARBA" id="ARBA00023136"/>
    </source>
</evidence>
<evidence type="ECO:0008006" key="14">
    <source>
        <dbReference type="Google" id="ProtNLM"/>
    </source>
</evidence>
<dbReference type="PROSITE" id="PS50920">
    <property type="entry name" value="SOLCAR"/>
    <property type="match status" value="2"/>
</dbReference>
<accession>A0AAN7WJN1</accession>
<dbReference type="SUPFAM" id="SSF103506">
    <property type="entry name" value="Mitochondrial carrier"/>
    <property type="match status" value="1"/>
</dbReference>
<evidence type="ECO:0000256" key="1">
    <source>
        <dbReference type="ARBA" id="ARBA00004448"/>
    </source>
</evidence>
<keyword evidence="7" id="KW-1133">Transmembrane helix</keyword>
<protein>
    <recommendedName>
        <fullName evidence="14">Mitochondrial carrier protein</fullName>
    </recommendedName>
</protein>
<dbReference type="AlphaFoldDB" id="A0AAN7WJN1"/>
<keyword evidence="6" id="KW-0999">Mitochondrion inner membrane</keyword>
<reference evidence="13" key="1">
    <citation type="submission" date="2023-07" db="EMBL/GenBank/DDBJ databases">
        <title>A draft genome of Kazachstania heterogenica Y-27499.</title>
        <authorList>
            <person name="Donic C."/>
            <person name="Kralova J.S."/>
            <person name="Fidel L."/>
            <person name="Ben-Dor S."/>
            <person name="Jung S."/>
        </authorList>
    </citation>
    <scope>NUCLEOTIDE SEQUENCE [LARGE SCALE GENOMIC DNA]</scope>
    <source>
        <strain evidence="13">Y27499</strain>
    </source>
</reference>
<evidence type="ECO:0000256" key="7">
    <source>
        <dbReference type="ARBA" id="ARBA00022989"/>
    </source>
</evidence>
<dbReference type="PANTHER" id="PTHR46356:SF1">
    <property type="entry name" value="MITOCHONDRIAL 2-OXODICARBOXYLATE CARRIER"/>
    <property type="match status" value="1"/>
</dbReference>
<dbReference type="EMBL" id="JAWIZZ010000031">
    <property type="protein sequence ID" value="KAK5781580.1"/>
    <property type="molecule type" value="Genomic_DNA"/>
</dbReference>
<evidence type="ECO:0000256" key="6">
    <source>
        <dbReference type="ARBA" id="ARBA00022792"/>
    </source>
</evidence>
<dbReference type="Pfam" id="PF00153">
    <property type="entry name" value="Mito_carr"/>
    <property type="match status" value="2"/>
</dbReference>
<evidence type="ECO:0000256" key="11">
    <source>
        <dbReference type="RuleBase" id="RU000488"/>
    </source>
</evidence>
<feature type="repeat" description="Solcar" evidence="10">
    <location>
        <begin position="1"/>
        <end position="70"/>
    </location>
</feature>
<keyword evidence="8" id="KW-0496">Mitochondrion</keyword>
<dbReference type="Gene3D" id="1.50.40.10">
    <property type="entry name" value="Mitochondrial carrier domain"/>
    <property type="match status" value="1"/>
</dbReference>
<proteinExistence type="inferred from homology"/>
<comment type="similarity">
    <text evidence="2 11">Belongs to the mitochondrial carrier (TC 2.A.29) family.</text>
</comment>
<evidence type="ECO:0000256" key="8">
    <source>
        <dbReference type="ARBA" id="ARBA00023128"/>
    </source>
</evidence>
<evidence type="ECO:0000313" key="13">
    <source>
        <dbReference type="Proteomes" id="UP001306508"/>
    </source>
</evidence>
<keyword evidence="9 10" id="KW-0472">Membrane</keyword>
<dbReference type="GO" id="GO:0005743">
    <property type="term" value="C:mitochondrial inner membrane"/>
    <property type="evidence" value="ECO:0007669"/>
    <property type="project" value="UniProtKB-SubCell"/>
</dbReference>
<keyword evidence="3 11" id="KW-0813">Transport</keyword>
<evidence type="ECO:0000256" key="5">
    <source>
        <dbReference type="ARBA" id="ARBA00022737"/>
    </source>
</evidence>
<sequence length="175" mass="19845">MESFLVTPFDLVKIRLQNSKELQTSFLKCFKSIIKEYGIRGVMLGWEPTVWRHLVWNAGYFGIIFHIKTFLDNHFPDSSKVGKNLVAGSLGGCLSCFLSVPFDVVKSRVQNGDTDALKKYRGAWKAVNVIRIEEGLPSLYKGIVPIICRMGPSGAYLYVTFTTLIEFFQNNIILR</sequence>